<organism evidence="1 2">
    <name type="scientific">Rhizobium lentis</name>
    <dbReference type="NCBI Taxonomy" id="1138194"/>
    <lineage>
        <taxon>Bacteria</taxon>
        <taxon>Pseudomonadati</taxon>
        <taxon>Pseudomonadota</taxon>
        <taxon>Alphaproteobacteria</taxon>
        <taxon>Hyphomicrobiales</taxon>
        <taxon>Rhizobiaceae</taxon>
        <taxon>Rhizobium/Agrobacterium group</taxon>
        <taxon>Rhizobium</taxon>
    </lineage>
</organism>
<dbReference type="RefSeq" id="WP_221133572.1">
    <property type="nucleotide sequence ID" value="NZ_JABDYA010000003.1"/>
</dbReference>
<name>A0A9Q3MAI8_9HYPH</name>
<protein>
    <submittedName>
        <fullName evidence="1">Uncharacterized protein</fullName>
    </submittedName>
</protein>
<sequence length="93" mass="10443">MSKTDKELFHDYLMSNEPGNGDDTVFRLYLTGHECFGIDEMLNDVVNSIIHADPEPVPELDFLMEELRGLLHNLAHVKKGFLAYKAGIAGHAE</sequence>
<evidence type="ECO:0000313" key="1">
    <source>
        <dbReference type="EMBL" id="MBX5023042.1"/>
    </source>
</evidence>
<comment type="caution">
    <text evidence="1">The sequence shown here is derived from an EMBL/GenBank/DDBJ whole genome shotgun (WGS) entry which is preliminary data.</text>
</comment>
<dbReference type="EMBL" id="JABDYC010000002">
    <property type="protein sequence ID" value="MBX5023042.1"/>
    <property type="molecule type" value="Genomic_DNA"/>
</dbReference>
<evidence type="ECO:0000313" key="2">
    <source>
        <dbReference type="Proteomes" id="UP000749740"/>
    </source>
</evidence>
<accession>A0A9Q3MAI8</accession>
<reference evidence="1" key="1">
    <citation type="submission" date="2020-04" db="EMBL/GenBank/DDBJ databases">
        <title>Global-level population genomics: horizontal gene transfer, symbiosis and evolution in Rhizobia.</title>
        <authorList>
            <person name="Gai Y."/>
        </authorList>
    </citation>
    <scope>NUCLEOTIDE SEQUENCE</scope>
    <source>
        <strain evidence="1">BLR57</strain>
    </source>
</reference>
<gene>
    <name evidence="1" type="ORF">HJB63_10705</name>
</gene>
<dbReference type="AlphaFoldDB" id="A0A9Q3MAI8"/>
<dbReference type="Proteomes" id="UP000749740">
    <property type="component" value="Unassembled WGS sequence"/>
</dbReference>
<proteinExistence type="predicted"/>